<reference evidence="3" key="1">
    <citation type="submission" date="2020-11" db="EMBL/GenBank/DDBJ databases">
        <title>Kefir isolates.</title>
        <authorList>
            <person name="Marcisauskas S."/>
            <person name="Kim Y."/>
            <person name="Blasche S."/>
        </authorList>
    </citation>
    <scope>NUCLEOTIDE SEQUENCE</scope>
    <source>
        <strain evidence="3">Olga-1</strain>
    </source>
</reference>
<organism evidence="3 4">
    <name type="scientific">Pichia californica</name>
    <dbReference type="NCBI Taxonomy" id="460514"/>
    <lineage>
        <taxon>Eukaryota</taxon>
        <taxon>Fungi</taxon>
        <taxon>Dikarya</taxon>
        <taxon>Ascomycota</taxon>
        <taxon>Saccharomycotina</taxon>
        <taxon>Pichiomycetes</taxon>
        <taxon>Pichiales</taxon>
        <taxon>Pichiaceae</taxon>
        <taxon>Pichia</taxon>
    </lineage>
</organism>
<evidence type="ECO:0000313" key="3">
    <source>
        <dbReference type="EMBL" id="KAG0691024.1"/>
    </source>
</evidence>
<comment type="caution">
    <text evidence="3">The sequence shown here is derived from an EMBL/GenBank/DDBJ whole genome shotgun (WGS) entry which is preliminary data.</text>
</comment>
<dbReference type="Proteomes" id="UP000697127">
    <property type="component" value="Unassembled WGS sequence"/>
</dbReference>
<dbReference type="OrthoDB" id="4090479at2759"/>
<accession>A0A9P7BI58</accession>
<proteinExistence type="predicted"/>
<feature type="compositionally biased region" description="Polar residues" evidence="1">
    <location>
        <begin position="298"/>
        <end position="321"/>
    </location>
</feature>
<feature type="compositionally biased region" description="Acidic residues" evidence="1">
    <location>
        <begin position="61"/>
        <end position="72"/>
    </location>
</feature>
<feature type="compositionally biased region" description="Low complexity" evidence="1">
    <location>
        <begin position="73"/>
        <end position="89"/>
    </location>
</feature>
<protein>
    <recommendedName>
        <fullName evidence="2">GDS1 winged helix domain-containing protein</fullName>
    </recommendedName>
</protein>
<evidence type="ECO:0000259" key="2">
    <source>
        <dbReference type="Pfam" id="PF25318"/>
    </source>
</evidence>
<feature type="compositionally biased region" description="Basic and acidic residues" evidence="1">
    <location>
        <begin position="90"/>
        <end position="117"/>
    </location>
</feature>
<evidence type="ECO:0000313" key="4">
    <source>
        <dbReference type="Proteomes" id="UP000697127"/>
    </source>
</evidence>
<sequence>MSQDQITSSEESDFNNDKISNIESVPTSPENNTEKILKKKVISTSDKSSTPINNISHIEESPDPSDLMDESPDGPTTPSSTTSTPSQTPKSKDDGSDSKLSKSEKKDKKEREKEKREKKEKKSQRAINFASGVSTSVPLTGDRPKPDNHVSMDDDVLLAIFIILFENDPGSQGMTVKQICDVLVEKHPDMSKLSSKTSNLVSAKLNAYVKKVEKGDSSIHYSLSRDWADSSPKRMVYVYRGILSPEYPSYVQNIIEELRKKDAMNSHSIDSVSDNMSIDQIDVDSDSNTPAVPKPKSNKTNDAVSSAKANRSESPLAQDLSSVKSISPAGLQLDKSSPFGNGSIDFGIPQLSVPYSVAPVTASLNISMPMQDIDSNKTNNNDNELNVDNKKHNNAIKSEFSIGGRSNQYLTAIPDSDDEEESYNSLRVDFDEEDDDTDVSVYENHGYYRRGSDMVTERIPSGIGKRSKSISFVNKRTKSAYLISNQESQQRQNSTSSVSQIPTNLSSKKIITAAAVTPRVPRKSFANTPNAAAAVAALRAVVLGSYSGTINDSVSAITSSIMTDTSVEPSISAKWLETVRSGFLNQEIDSPEDVSLAELETLFA</sequence>
<feature type="compositionally biased region" description="Polar residues" evidence="1">
    <location>
        <begin position="269"/>
        <end position="278"/>
    </location>
</feature>
<feature type="region of interest" description="Disordered" evidence="1">
    <location>
        <begin position="269"/>
        <end position="321"/>
    </location>
</feature>
<dbReference type="InterPro" id="IPR057511">
    <property type="entry name" value="WH_GDS1"/>
</dbReference>
<dbReference type="AlphaFoldDB" id="A0A9P7BI58"/>
<feature type="region of interest" description="Disordered" evidence="1">
    <location>
        <begin position="1"/>
        <end position="148"/>
    </location>
</feature>
<feature type="compositionally biased region" description="Polar residues" evidence="1">
    <location>
        <begin position="42"/>
        <end position="56"/>
    </location>
</feature>
<gene>
    <name evidence="3" type="ORF">C6P40_000071</name>
</gene>
<feature type="compositionally biased region" description="Polar residues" evidence="1">
    <location>
        <begin position="17"/>
        <end position="31"/>
    </location>
</feature>
<name>A0A9P7BI58_9ASCO</name>
<evidence type="ECO:0000256" key="1">
    <source>
        <dbReference type="SAM" id="MobiDB-lite"/>
    </source>
</evidence>
<feature type="domain" description="GDS1 winged helix" evidence="2">
    <location>
        <begin position="149"/>
        <end position="245"/>
    </location>
</feature>
<dbReference type="Pfam" id="PF25318">
    <property type="entry name" value="WHD_GDS1"/>
    <property type="match status" value="1"/>
</dbReference>
<keyword evidence="4" id="KW-1185">Reference proteome</keyword>
<dbReference type="EMBL" id="PUHW01000010">
    <property type="protein sequence ID" value="KAG0691024.1"/>
    <property type="molecule type" value="Genomic_DNA"/>
</dbReference>